<dbReference type="SMART" id="SM00471">
    <property type="entry name" value="HDc"/>
    <property type="match status" value="1"/>
</dbReference>
<evidence type="ECO:0000256" key="5">
    <source>
        <dbReference type="ARBA" id="ARBA00023004"/>
    </source>
</evidence>
<evidence type="ECO:0000313" key="8">
    <source>
        <dbReference type="EMBL" id="RIH84538.1"/>
    </source>
</evidence>
<accession>A0A399EKM5</accession>
<dbReference type="Gene3D" id="1.10.3210.10">
    <property type="entry name" value="Hypothetical protein af1432"/>
    <property type="match status" value="1"/>
</dbReference>
<proteinExistence type="predicted"/>
<dbReference type="SUPFAM" id="SSF109604">
    <property type="entry name" value="HD-domain/PDEase-like"/>
    <property type="match status" value="1"/>
</dbReference>
<sequence>MANTAFTEWTERVQGLVSPERFAHILRVAELAARIAEANGLEPERAYLAGILHDAAREFSPERLAELAPPQHEVECKHPKALHGRAGRRLAESWGVEDEGVLEAIEGHVYGVHPGQGIGMAVYIADVSEPGRGVNEDIREMALGGQLLEAYRKAVKSKVEYLQHKGVPIHPRTLEAYRELVAQPGLSSSP</sequence>
<evidence type="ECO:0000256" key="6">
    <source>
        <dbReference type="ARBA" id="ARBA00049417"/>
    </source>
</evidence>
<dbReference type="InterPro" id="IPR003607">
    <property type="entry name" value="HD/PDEase_dom"/>
</dbReference>
<keyword evidence="4 8" id="KW-0378">Hydrolase</keyword>
<dbReference type="Proteomes" id="UP000265715">
    <property type="component" value="Unassembled WGS sequence"/>
</dbReference>
<evidence type="ECO:0000256" key="1">
    <source>
        <dbReference type="ARBA" id="ARBA00012506"/>
    </source>
</evidence>
<dbReference type="CDD" id="cd00077">
    <property type="entry name" value="HDc"/>
    <property type="match status" value="1"/>
</dbReference>
<dbReference type="AlphaFoldDB" id="A0A399EKM5"/>
<keyword evidence="5" id="KW-0408">Iron</keyword>
<keyword evidence="2" id="KW-0479">Metal-binding</keyword>
<dbReference type="EC" id="3.6.1.41" evidence="1"/>
<gene>
    <name evidence="8" type="ORF">Mterra_01956</name>
</gene>
<dbReference type="PANTHER" id="PTHR35795:SF1">
    <property type="entry name" value="BIS(5'-NUCLEOSYL)-TETRAPHOSPHATASE, SYMMETRICAL"/>
    <property type="match status" value="1"/>
</dbReference>
<evidence type="ECO:0000256" key="3">
    <source>
        <dbReference type="ARBA" id="ARBA00022741"/>
    </source>
</evidence>
<dbReference type="InterPro" id="IPR006674">
    <property type="entry name" value="HD_domain"/>
</dbReference>
<comment type="catalytic activity">
    <reaction evidence="6">
        <text>P(1),P(4)-bis(5'-adenosyl) tetraphosphate + H2O = 2 ADP + 2 H(+)</text>
        <dbReference type="Rhea" id="RHEA:24252"/>
        <dbReference type="ChEBI" id="CHEBI:15377"/>
        <dbReference type="ChEBI" id="CHEBI:15378"/>
        <dbReference type="ChEBI" id="CHEBI:58141"/>
        <dbReference type="ChEBI" id="CHEBI:456216"/>
        <dbReference type="EC" id="3.6.1.41"/>
    </reaction>
</comment>
<keyword evidence="3" id="KW-0547">Nucleotide-binding</keyword>
<evidence type="ECO:0000259" key="7">
    <source>
        <dbReference type="SMART" id="SM00471"/>
    </source>
</evidence>
<dbReference type="PANTHER" id="PTHR35795">
    <property type="entry name" value="SLR1885 PROTEIN"/>
    <property type="match status" value="1"/>
</dbReference>
<dbReference type="InterPro" id="IPR005249">
    <property type="entry name" value="YqeK"/>
</dbReference>
<dbReference type="GO" id="GO:0046872">
    <property type="term" value="F:metal ion binding"/>
    <property type="evidence" value="ECO:0007669"/>
    <property type="project" value="UniProtKB-KW"/>
</dbReference>
<feature type="domain" description="HD/PDEase" evidence="7">
    <location>
        <begin position="17"/>
        <end position="140"/>
    </location>
</feature>
<evidence type="ECO:0000313" key="9">
    <source>
        <dbReference type="Proteomes" id="UP000265715"/>
    </source>
</evidence>
<keyword evidence="9" id="KW-1185">Reference proteome</keyword>
<reference evidence="8 9" key="1">
    <citation type="submission" date="2018-08" db="EMBL/GenBank/DDBJ databases">
        <title>Meiothermus terrae DSM 26712 genome sequencing project.</title>
        <authorList>
            <person name="Da Costa M.S."/>
            <person name="Albuquerque L."/>
            <person name="Raposo P."/>
            <person name="Froufe H.J.C."/>
            <person name="Barroso C.S."/>
            <person name="Egas C."/>
        </authorList>
    </citation>
    <scope>NUCLEOTIDE SEQUENCE [LARGE SCALE GENOMIC DNA]</scope>
    <source>
        <strain evidence="8 9">DSM 26712</strain>
    </source>
</reference>
<comment type="caution">
    <text evidence="8">The sequence shown here is derived from an EMBL/GenBank/DDBJ whole genome shotgun (WGS) entry which is preliminary data.</text>
</comment>
<protein>
    <recommendedName>
        <fullName evidence="1">bis(5'-nucleosyl)-tetraphosphatase (symmetrical)</fullName>
        <ecNumber evidence="1">3.6.1.41</ecNumber>
    </recommendedName>
</protein>
<dbReference type="OrthoDB" id="5295945at2"/>
<dbReference type="EMBL" id="QXDL01000072">
    <property type="protein sequence ID" value="RIH84538.1"/>
    <property type="molecule type" value="Genomic_DNA"/>
</dbReference>
<dbReference type="NCBIfam" id="TIGR00488">
    <property type="entry name" value="bis(5'-nucleosyl)-tetraphosphatase (symmetrical) YqeK"/>
    <property type="match status" value="1"/>
</dbReference>
<evidence type="ECO:0000256" key="4">
    <source>
        <dbReference type="ARBA" id="ARBA00022801"/>
    </source>
</evidence>
<evidence type="ECO:0000256" key="2">
    <source>
        <dbReference type="ARBA" id="ARBA00022723"/>
    </source>
</evidence>
<dbReference type="InterPro" id="IPR051094">
    <property type="entry name" value="Diverse_Catalytic_Enzymes"/>
</dbReference>
<dbReference type="GO" id="GO:0008803">
    <property type="term" value="F:bis(5'-nucleosyl)-tetraphosphatase (symmetrical) activity"/>
    <property type="evidence" value="ECO:0007669"/>
    <property type="project" value="UniProtKB-EC"/>
</dbReference>
<organism evidence="8 9">
    <name type="scientific">Calidithermus terrae</name>
    <dbReference type="NCBI Taxonomy" id="1408545"/>
    <lineage>
        <taxon>Bacteria</taxon>
        <taxon>Thermotogati</taxon>
        <taxon>Deinococcota</taxon>
        <taxon>Deinococci</taxon>
        <taxon>Thermales</taxon>
        <taxon>Thermaceae</taxon>
        <taxon>Calidithermus</taxon>
    </lineage>
</organism>
<dbReference type="GO" id="GO:0000166">
    <property type="term" value="F:nucleotide binding"/>
    <property type="evidence" value="ECO:0007669"/>
    <property type="project" value="UniProtKB-KW"/>
</dbReference>
<name>A0A399EKM5_9DEIN</name>
<dbReference type="Pfam" id="PF01966">
    <property type="entry name" value="HD"/>
    <property type="match status" value="1"/>
</dbReference>